<evidence type="ECO:0000313" key="2">
    <source>
        <dbReference type="EMBL" id="QUV95346.1"/>
    </source>
</evidence>
<feature type="transmembrane region" description="Helical" evidence="1">
    <location>
        <begin position="33"/>
        <end position="58"/>
    </location>
</feature>
<reference evidence="2 3" key="1">
    <citation type="submission" date="2021-03" db="EMBL/GenBank/DDBJ databases">
        <title>Genomic and phenotypic characterization of Chloracidobacterium isolates provides evidence for multiple species.</title>
        <authorList>
            <person name="Saini M.K."/>
            <person name="Costas A.M.G."/>
            <person name="Tank M."/>
            <person name="Bryant D.A."/>
        </authorList>
    </citation>
    <scope>NUCLEOTIDE SEQUENCE [LARGE SCALE GENOMIC DNA]</scope>
    <source>
        <strain evidence="2 3">N</strain>
    </source>
</reference>
<proteinExistence type="predicted"/>
<evidence type="ECO:0000256" key="1">
    <source>
        <dbReference type="SAM" id="Phobius"/>
    </source>
</evidence>
<gene>
    <name evidence="2" type="ORF">J8C05_15155</name>
</gene>
<feature type="transmembrane region" description="Helical" evidence="1">
    <location>
        <begin position="180"/>
        <end position="197"/>
    </location>
</feature>
<dbReference type="EMBL" id="CP072643">
    <property type="protein sequence ID" value="QUV95346.1"/>
    <property type="molecule type" value="Genomic_DNA"/>
</dbReference>
<keyword evidence="1" id="KW-0812">Transmembrane</keyword>
<feature type="transmembrane region" description="Helical" evidence="1">
    <location>
        <begin position="131"/>
        <end position="150"/>
    </location>
</feature>
<feature type="transmembrane region" description="Helical" evidence="1">
    <location>
        <begin position="105"/>
        <end position="125"/>
    </location>
</feature>
<evidence type="ECO:0000313" key="3">
    <source>
        <dbReference type="Proteomes" id="UP000677668"/>
    </source>
</evidence>
<accession>A0ABX8B722</accession>
<protein>
    <submittedName>
        <fullName evidence="2">Uncharacterized protein</fullName>
    </submittedName>
</protein>
<name>A0ABX8B722_9BACT</name>
<dbReference type="Proteomes" id="UP000677668">
    <property type="component" value="Chromosome 2"/>
</dbReference>
<keyword evidence="1" id="KW-0472">Membrane</keyword>
<keyword evidence="1" id="KW-1133">Transmembrane helix</keyword>
<keyword evidence="3" id="KW-1185">Reference proteome</keyword>
<organism evidence="2 3">
    <name type="scientific">Chloracidobacterium sp. N</name>
    <dbReference type="NCBI Taxonomy" id="2821540"/>
    <lineage>
        <taxon>Bacteria</taxon>
        <taxon>Pseudomonadati</taxon>
        <taxon>Acidobacteriota</taxon>
        <taxon>Terriglobia</taxon>
        <taxon>Terriglobales</taxon>
        <taxon>Acidobacteriaceae</taxon>
        <taxon>Chloracidobacterium</taxon>
        <taxon>Chloracidobacterium aggregatum</taxon>
    </lineage>
</organism>
<sequence length="202" mass="21772">MAATPLRNSNPTVTLHERAEANLRFIRDTMERATLFTAVPGWGMVAVGLTAHVAVVLAAVQPTLWRWLLVWIGEAILALTIGATTMWRKARRQDHSLASAAARRFFFAFVPPLVVGGLLSVVLVRHGAYDLLPGTWLLLYGTGVTAAGAFSVRVVPLLGLAFLLLGSVTLFLPLPMTHWAMAFGFGALHVGFGLVIARKYGG</sequence>
<feature type="transmembrane region" description="Helical" evidence="1">
    <location>
        <begin position="157"/>
        <end position="174"/>
    </location>
</feature>
<dbReference type="RefSeq" id="WP_211423576.1">
    <property type="nucleotide sequence ID" value="NZ_CP072643.1"/>
</dbReference>
<feature type="transmembrane region" description="Helical" evidence="1">
    <location>
        <begin position="64"/>
        <end position="84"/>
    </location>
</feature>